<comment type="caution">
    <text evidence="2">The sequence shown here is derived from an EMBL/GenBank/DDBJ whole genome shotgun (WGS) entry which is preliminary data.</text>
</comment>
<dbReference type="AlphaFoldDB" id="A0A2S6F9M4"/>
<accession>A0A2S6F9M4</accession>
<reference evidence="2 3" key="1">
    <citation type="submission" date="2018-02" db="EMBL/GenBank/DDBJ databases">
        <title>Draft genome sequences of four Legionella pneumophila clinical strains isolated in Ontario.</title>
        <authorList>
            <person name="Fortuna A."/>
            <person name="Ramnarine R."/>
            <person name="Li A."/>
            <person name="Frantz C."/>
            <person name="Mallo G."/>
        </authorList>
    </citation>
    <scope>NUCLEOTIDE SEQUENCE [LARGE SCALE GENOMIC DNA]</scope>
    <source>
        <strain evidence="2 3">LG61</strain>
    </source>
</reference>
<gene>
    <name evidence="2" type="ORF">C3928_00995</name>
</gene>
<dbReference type="InterPro" id="IPR021055">
    <property type="entry name" value="T4BSS_IcmL/DotI"/>
</dbReference>
<protein>
    <submittedName>
        <fullName evidence="2">Type IV secretion protein IcmL</fullName>
    </submittedName>
</protein>
<dbReference type="CDD" id="cd16385">
    <property type="entry name" value="IcmL"/>
    <property type="match status" value="1"/>
</dbReference>
<dbReference type="Pfam" id="PF11393">
    <property type="entry name" value="T4BSS_DotI_IcmL"/>
    <property type="match status" value="1"/>
</dbReference>
<dbReference type="Proteomes" id="UP000239239">
    <property type="component" value="Unassembled WGS sequence"/>
</dbReference>
<dbReference type="OrthoDB" id="5641224at2"/>
<feature type="region of interest" description="Disordered" evidence="1">
    <location>
        <begin position="152"/>
        <end position="176"/>
    </location>
</feature>
<evidence type="ECO:0000313" key="3">
    <source>
        <dbReference type="Proteomes" id="UP000239239"/>
    </source>
</evidence>
<organism evidence="2 3">
    <name type="scientific">Legionella pneumophila</name>
    <dbReference type="NCBI Taxonomy" id="446"/>
    <lineage>
        <taxon>Bacteria</taxon>
        <taxon>Pseudomonadati</taxon>
        <taxon>Pseudomonadota</taxon>
        <taxon>Gammaproteobacteria</taxon>
        <taxon>Legionellales</taxon>
        <taxon>Legionellaceae</taxon>
        <taxon>Legionella</taxon>
    </lineage>
</organism>
<dbReference type="EMBL" id="PQWY01000001">
    <property type="protein sequence ID" value="PPK34092.1"/>
    <property type="molecule type" value="Genomic_DNA"/>
</dbReference>
<sequence length="176" mass="19571">MDKKITIALGLLISITAKLTYAEPDRAQLAVWANEAIIATYTFDYKNYMQQQKEIAKYFSADGWIAYSKALNQSKLPEVVQKNAYYVNAVATEPPKLITLDPTHWQAIMPILVVYKNPQYKQKQNLKVILGFTVASPGQGVRGFSVTSLQSTPISPPCQCKNEETPGNAKQGDAKQ</sequence>
<proteinExistence type="predicted"/>
<evidence type="ECO:0000256" key="1">
    <source>
        <dbReference type="SAM" id="MobiDB-lite"/>
    </source>
</evidence>
<evidence type="ECO:0000313" key="2">
    <source>
        <dbReference type="EMBL" id="PPK34092.1"/>
    </source>
</evidence>
<dbReference type="RefSeq" id="WP_027228081.1">
    <property type="nucleotide sequence ID" value="NZ_CP017601.1"/>
</dbReference>
<name>A0A2S6F9M4_LEGPN</name>